<dbReference type="Gene3D" id="3.40.50.1980">
    <property type="entry name" value="Nitrogenase molybdenum iron protein domain"/>
    <property type="match status" value="2"/>
</dbReference>
<name>A0A285N7C6_NATPI</name>
<evidence type="ECO:0000313" key="6">
    <source>
        <dbReference type="Proteomes" id="UP000219453"/>
    </source>
</evidence>
<dbReference type="PANTHER" id="PTHR30535:SF34">
    <property type="entry name" value="MOLYBDATE-BINDING PROTEIN MOLA"/>
    <property type="match status" value="1"/>
</dbReference>
<keyword evidence="6" id="KW-1185">Reference proteome</keyword>
<dbReference type="Pfam" id="PF01497">
    <property type="entry name" value="Peripla_BP_2"/>
    <property type="match status" value="1"/>
</dbReference>
<dbReference type="InterPro" id="IPR050902">
    <property type="entry name" value="ABC_Transporter_SBP"/>
</dbReference>
<keyword evidence="3" id="KW-1133">Transmembrane helix</keyword>
<evidence type="ECO:0000259" key="4">
    <source>
        <dbReference type="PROSITE" id="PS50983"/>
    </source>
</evidence>
<keyword evidence="3" id="KW-0472">Membrane</keyword>
<dbReference type="AlphaFoldDB" id="A0A285N7C6"/>
<dbReference type="SUPFAM" id="SSF53807">
    <property type="entry name" value="Helical backbone' metal receptor"/>
    <property type="match status" value="1"/>
</dbReference>
<evidence type="ECO:0000256" key="3">
    <source>
        <dbReference type="SAM" id="Phobius"/>
    </source>
</evidence>
<dbReference type="Proteomes" id="UP000219453">
    <property type="component" value="Unassembled WGS sequence"/>
</dbReference>
<feature type="domain" description="Fe/B12 periplasmic-binding" evidence="4">
    <location>
        <begin position="78"/>
        <end position="325"/>
    </location>
</feature>
<dbReference type="NCBIfam" id="TIGR04126">
    <property type="entry name" value="PGF_CTERM"/>
    <property type="match status" value="1"/>
</dbReference>
<feature type="compositionally biased region" description="Polar residues" evidence="2">
    <location>
        <begin position="321"/>
        <end position="340"/>
    </location>
</feature>
<dbReference type="GO" id="GO:0005886">
    <property type="term" value="C:plasma membrane"/>
    <property type="evidence" value="ECO:0007669"/>
    <property type="project" value="UniProtKB-SubCell"/>
</dbReference>
<dbReference type="GO" id="GO:0030115">
    <property type="term" value="C:S-layer"/>
    <property type="evidence" value="ECO:0007669"/>
    <property type="project" value="UniProtKB-SubCell"/>
</dbReference>
<keyword evidence="3" id="KW-0812">Transmembrane</keyword>
<accession>A0A285N7C6</accession>
<sequence>MTRTRTSVAVAALAIVAMVAGVAAPIGAAPTAGPDAAGAAASTAPVADLQQNQSNCSFPQTFTDAGGTEVTVENEPQEIVTLNPSAAQTLWEIGGREKVVGVSQYATYLEGAEDRTIVSNEDGTTSTEVVVDLDPDLVLAPNTIPPETVGQLRDNGLTVYQFASATSIEDVYDKTERIGALTGECQGATETVEWMQTEIDAVRENVTESDRPSVYMEFSSGWTTGAGTFQHDVITTAGAQNTAAEAGLEGWGEISDEQLLNQSPEFLLLLGETQVPDRQAVQSTSAVQNDRIIRVDRNYAQQPAPRVVYVVQAINEAVQNYESESASQNNESDAGNQSDGDNIPGFGGVAALVALLSVALFARKR</sequence>
<dbReference type="RefSeq" id="WP_097007793.1">
    <property type="nucleotide sequence ID" value="NZ_OBEJ01000001.1"/>
</dbReference>
<dbReference type="InterPro" id="IPR026371">
    <property type="entry name" value="PGF_CTERM"/>
</dbReference>
<evidence type="ECO:0000313" key="5">
    <source>
        <dbReference type="EMBL" id="SNZ05228.1"/>
    </source>
</evidence>
<evidence type="ECO:0000256" key="2">
    <source>
        <dbReference type="SAM" id="MobiDB-lite"/>
    </source>
</evidence>
<dbReference type="EMBL" id="OBEJ01000001">
    <property type="protein sequence ID" value="SNZ05228.1"/>
    <property type="molecule type" value="Genomic_DNA"/>
</dbReference>
<dbReference type="GO" id="GO:0071281">
    <property type="term" value="P:cellular response to iron ion"/>
    <property type="evidence" value="ECO:0007669"/>
    <property type="project" value="TreeGrafter"/>
</dbReference>
<keyword evidence="1" id="KW-0732">Signal</keyword>
<reference evidence="5 6" key="1">
    <citation type="submission" date="2017-09" db="EMBL/GenBank/DDBJ databases">
        <authorList>
            <person name="Ehlers B."/>
            <person name="Leendertz F.H."/>
        </authorList>
    </citation>
    <scope>NUCLEOTIDE SEQUENCE [LARGE SCALE GENOMIC DNA]</scope>
    <source>
        <strain evidence="5 6">DSM 27208</strain>
    </source>
</reference>
<dbReference type="NCBIfam" id="NF038402">
    <property type="entry name" value="TroA_like"/>
    <property type="match status" value="1"/>
</dbReference>
<dbReference type="Pfam" id="PF18204">
    <property type="entry name" value="PGF-CTERM"/>
    <property type="match status" value="1"/>
</dbReference>
<dbReference type="OrthoDB" id="214567at2157"/>
<evidence type="ECO:0000256" key="1">
    <source>
        <dbReference type="ARBA" id="ARBA00022729"/>
    </source>
</evidence>
<proteinExistence type="predicted"/>
<dbReference type="InterPro" id="IPR026469">
    <property type="entry name" value="Peripla_PGF_1"/>
</dbReference>
<feature type="region of interest" description="Disordered" evidence="2">
    <location>
        <begin position="321"/>
        <end position="341"/>
    </location>
</feature>
<dbReference type="InterPro" id="IPR054828">
    <property type="entry name" value="Vit_B12_bind_prot"/>
</dbReference>
<dbReference type="InterPro" id="IPR002491">
    <property type="entry name" value="ABC_transptr_periplasmic_BD"/>
</dbReference>
<gene>
    <name evidence="5" type="ORF">SAMN06269185_0804</name>
</gene>
<dbReference type="PROSITE" id="PS50983">
    <property type="entry name" value="FE_B12_PBP"/>
    <property type="match status" value="1"/>
</dbReference>
<dbReference type="NCBIfam" id="TIGR04281">
    <property type="entry name" value="peripla_PGF_1"/>
    <property type="match status" value="1"/>
</dbReference>
<protein>
    <submittedName>
        <fullName evidence="5">Iron complex transport system substrate-binding protein</fullName>
    </submittedName>
</protein>
<feature type="transmembrane region" description="Helical" evidence="3">
    <location>
        <begin position="343"/>
        <end position="362"/>
    </location>
</feature>
<organism evidence="5 6">
    <name type="scientific">Natronoarchaeum philippinense</name>
    <dbReference type="NCBI Taxonomy" id="558529"/>
    <lineage>
        <taxon>Archaea</taxon>
        <taxon>Methanobacteriati</taxon>
        <taxon>Methanobacteriota</taxon>
        <taxon>Stenosarchaea group</taxon>
        <taxon>Halobacteria</taxon>
        <taxon>Halobacteriales</taxon>
        <taxon>Natronoarchaeaceae</taxon>
    </lineage>
</organism>
<dbReference type="PANTHER" id="PTHR30535">
    <property type="entry name" value="VITAMIN B12-BINDING PROTEIN"/>
    <property type="match status" value="1"/>
</dbReference>